<dbReference type="EMBL" id="GBXM01082537">
    <property type="protein sequence ID" value="JAH26040.1"/>
    <property type="molecule type" value="Transcribed_RNA"/>
</dbReference>
<accession>A0A0E9RC26</accession>
<name>A0A0E9RC26_ANGAN</name>
<proteinExistence type="predicted"/>
<evidence type="ECO:0000313" key="2">
    <source>
        <dbReference type="EMBL" id="JAH26040.1"/>
    </source>
</evidence>
<evidence type="ECO:0000256" key="1">
    <source>
        <dbReference type="SAM" id="SignalP"/>
    </source>
</evidence>
<organism evidence="2">
    <name type="scientific">Anguilla anguilla</name>
    <name type="common">European freshwater eel</name>
    <name type="synonym">Muraena anguilla</name>
    <dbReference type="NCBI Taxonomy" id="7936"/>
    <lineage>
        <taxon>Eukaryota</taxon>
        <taxon>Metazoa</taxon>
        <taxon>Chordata</taxon>
        <taxon>Craniata</taxon>
        <taxon>Vertebrata</taxon>
        <taxon>Euteleostomi</taxon>
        <taxon>Actinopterygii</taxon>
        <taxon>Neopterygii</taxon>
        <taxon>Teleostei</taxon>
        <taxon>Anguilliformes</taxon>
        <taxon>Anguillidae</taxon>
        <taxon>Anguilla</taxon>
    </lineage>
</organism>
<feature type="chain" id="PRO_5002431610" evidence="1">
    <location>
        <begin position="22"/>
        <end position="44"/>
    </location>
</feature>
<reference evidence="2" key="1">
    <citation type="submission" date="2014-11" db="EMBL/GenBank/DDBJ databases">
        <authorList>
            <person name="Amaro Gonzalez C."/>
        </authorList>
    </citation>
    <scope>NUCLEOTIDE SEQUENCE</scope>
</reference>
<dbReference type="AlphaFoldDB" id="A0A0E9RC26"/>
<protein>
    <submittedName>
        <fullName evidence="2">Uncharacterized protein</fullName>
    </submittedName>
</protein>
<reference evidence="2" key="2">
    <citation type="journal article" date="2015" name="Fish Shellfish Immunol.">
        <title>Early steps in the European eel (Anguilla anguilla)-Vibrio vulnificus interaction in the gills: Role of the RtxA13 toxin.</title>
        <authorList>
            <person name="Callol A."/>
            <person name="Pajuelo D."/>
            <person name="Ebbesson L."/>
            <person name="Teles M."/>
            <person name="MacKenzie S."/>
            <person name="Amaro C."/>
        </authorList>
    </citation>
    <scope>NUCLEOTIDE SEQUENCE</scope>
</reference>
<sequence>MVPSHLFHLLVTESFFILVQCVMHCDLLSVFKSPYISLKLLYMQ</sequence>
<keyword evidence="1" id="KW-0732">Signal</keyword>
<feature type="signal peptide" evidence="1">
    <location>
        <begin position="1"/>
        <end position="21"/>
    </location>
</feature>